<dbReference type="SMART" id="SM00240">
    <property type="entry name" value="FHA"/>
    <property type="match status" value="1"/>
</dbReference>
<name>A0AA43TU85_9LECA</name>
<dbReference type="Gene3D" id="1.10.10.10">
    <property type="entry name" value="Winged helix-like DNA-binding domain superfamily/Winged helix DNA-binding domain"/>
    <property type="match status" value="1"/>
</dbReference>
<feature type="region of interest" description="Disordered" evidence="7">
    <location>
        <begin position="1"/>
        <end position="82"/>
    </location>
</feature>
<feature type="compositionally biased region" description="Acidic residues" evidence="7">
    <location>
        <begin position="54"/>
        <end position="82"/>
    </location>
</feature>
<organism evidence="10 11">
    <name type="scientific">Ramalina farinacea</name>
    <dbReference type="NCBI Taxonomy" id="258253"/>
    <lineage>
        <taxon>Eukaryota</taxon>
        <taxon>Fungi</taxon>
        <taxon>Dikarya</taxon>
        <taxon>Ascomycota</taxon>
        <taxon>Pezizomycotina</taxon>
        <taxon>Lecanoromycetes</taxon>
        <taxon>OSLEUM clade</taxon>
        <taxon>Lecanoromycetidae</taxon>
        <taxon>Lecanorales</taxon>
        <taxon>Lecanorineae</taxon>
        <taxon>Ramalinaceae</taxon>
        <taxon>Ramalina</taxon>
    </lineage>
</organism>
<feature type="compositionally biased region" description="Acidic residues" evidence="7">
    <location>
        <begin position="679"/>
        <end position="689"/>
    </location>
</feature>
<feature type="domain" description="Fork-head" evidence="9">
    <location>
        <begin position="331"/>
        <end position="406"/>
    </location>
</feature>
<evidence type="ECO:0000256" key="4">
    <source>
        <dbReference type="ARBA" id="ARBA00023163"/>
    </source>
</evidence>
<dbReference type="PANTHER" id="PTHR45881:SF1">
    <property type="entry name" value="FORK HEAD PROTEIN HOMOLOG 2"/>
    <property type="match status" value="1"/>
</dbReference>
<feature type="compositionally biased region" description="Low complexity" evidence="7">
    <location>
        <begin position="454"/>
        <end position="477"/>
    </location>
</feature>
<dbReference type="EMBL" id="JAPUFD010000004">
    <property type="protein sequence ID" value="MDI1486900.1"/>
    <property type="molecule type" value="Genomic_DNA"/>
</dbReference>
<dbReference type="InterPro" id="IPR008984">
    <property type="entry name" value="SMAD_FHA_dom_sf"/>
</dbReference>
<dbReference type="SUPFAM" id="SSF49879">
    <property type="entry name" value="SMAD/FHA domain"/>
    <property type="match status" value="1"/>
</dbReference>
<evidence type="ECO:0000256" key="5">
    <source>
        <dbReference type="ARBA" id="ARBA00023242"/>
    </source>
</evidence>
<dbReference type="SUPFAM" id="SSF46785">
    <property type="entry name" value="Winged helix' DNA-binding domain"/>
    <property type="match status" value="1"/>
</dbReference>
<feature type="compositionally biased region" description="Polar residues" evidence="7">
    <location>
        <begin position="274"/>
        <end position="283"/>
    </location>
</feature>
<keyword evidence="11" id="KW-1185">Reference proteome</keyword>
<evidence type="ECO:0000313" key="11">
    <source>
        <dbReference type="Proteomes" id="UP001161017"/>
    </source>
</evidence>
<evidence type="ECO:0000256" key="7">
    <source>
        <dbReference type="SAM" id="MobiDB-lite"/>
    </source>
</evidence>
<dbReference type="InterPro" id="IPR036390">
    <property type="entry name" value="WH_DNA-bd_sf"/>
</dbReference>
<dbReference type="PANTHER" id="PTHR45881">
    <property type="entry name" value="CHECKPOINT SUPPRESSOR 1-LIKE, ISOFORM A-RELATED"/>
    <property type="match status" value="1"/>
</dbReference>
<evidence type="ECO:0000259" key="9">
    <source>
        <dbReference type="PROSITE" id="PS50039"/>
    </source>
</evidence>
<dbReference type="InterPro" id="IPR001766">
    <property type="entry name" value="Fork_head_dom"/>
</dbReference>
<comment type="caution">
    <text evidence="10">The sequence shown here is derived from an EMBL/GenBank/DDBJ whole genome shotgun (WGS) entry which is preliminary data.</text>
</comment>
<evidence type="ECO:0000256" key="1">
    <source>
        <dbReference type="ARBA" id="ARBA00004123"/>
    </source>
</evidence>
<evidence type="ECO:0000256" key="6">
    <source>
        <dbReference type="PROSITE-ProRule" id="PRU00089"/>
    </source>
</evidence>
<evidence type="ECO:0000259" key="8">
    <source>
        <dbReference type="PROSITE" id="PS50006"/>
    </source>
</evidence>
<feature type="region of interest" description="Disordered" evidence="7">
    <location>
        <begin position="407"/>
        <end position="689"/>
    </location>
</feature>
<keyword evidence="2" id="KW-0805">Transcription regulation</keyword>
<reference evidence="10" key="1">
    <citation type="journal article" date="2023" name="Genome Biol. Evol.">
        <title>First Whole Genome Sequence and Flow Cytometry Genome Size Data for the Lichen-Forming Fungus Ramalina farinacea (Ascomycota).</title>
        <authorList>
            <person name="Llewellyn T."/>
            <person name="Mian S."/>
            <person name="Hill R."/>
            <person name="Leitch I.J."/>
            <person name="Gaya E."/>
        </authorList>
    </citation>
    <scope>NUCLEOTIDE SEQUENCE</scope>
    <source>
        <strain evidence="10">LIQ254RAFAR</strain>
    </source>
</reference>
<dbReference type="GO" id="GO:0005634">
    <property type="term" value="C:nucleus"/>
    <property type="evidence" value="ECO:0007669"/>
    <property type="project" value="UniProtKB-SubCell"/>
</dbReference>
<keyword evidence="5 6" id="KW-0539">Nucleus</keyword>
<dbReference type="Pfam" id="PF00250">
    <property type="entry name" value="Forkhead"/>
    <property type="match status" value="1"/>
</dbReference>
<gene>
    <name evidence="10" type="primary">FKH2</name>
    <name evidence="10" type="ORF">OHK93_006162</name>
</gene>
<proteinExistence type="predicted"/>
<dbReference type="InterPro" id="IPR000253">
    <property type="entry name" value="FHA_dom"/>
</dbReference>
<dbReference type="Proteomes" id="UP001161017">
    <property type="component" value="Unassembled WGS sequence"/>
</dbReference>
<feature type="DNA-binding region" description="Fork-head" evidence="6">
    <location>
        <begin position="331"/>
        <end position="406"/>
    </location>
</feature>
<dbReference type="InterPro" id="IPR036388">
    <property type="entry name" value="WH-like_DNA-bd_sf"/>
</dbReference>
<keyword evidence="3 6" id="KW-0238">DNA-binding</keyword>
<feature type="compositionally biased region" description="Polar residues" evidence="7">
    <location>
        <begin position="548"/>
        <end position="565"/>
    </location>
</feature>
<dbReference type="CDD" id="cd22701">
    <property type="entry name" value="FHA_FKH1-like"/>
    <property type="match status" value="1"/>
</dbReference>
<sequence length="689" mass="74099">MSSAQRRSGRKRAANTRINDLPDSSPTQRPQPAKRKKANPAPRSRAQRRPKVYEEEEDEEEDVAENDTEVEEEDDDPDNVPEDETQVLVDTVVRHLDVAPEEVAVARAYDTERWAGHNANINAFAELRGRTWLYYVNEVNITIGRQSEDEDDKKSNASAVDIDLGPNKMISRLHAELFFEHETGQWQVMVHGRNGVRINDAMLKKNETRPIHNGDILAVASTQMLFRPANQPMTIPPFFLDKIRAAQAEGEESVSPVVRRLLYPPSDPFLPTVAPSTEVNSTNRRPETPPPSQKIERTNSAKKRTPQNRAMVMQTPTDTLDYSKDSAKDVKPACSYASMITWAILDTSDESLSLHGIYEWIKSHYAYYRETTSGWQVPRRPDEPGKGMKWAFVPEYRDATIAAAKKNASKGGGRLNSAPASPVGNSAGASMQIHYSMPSPARDDIKSSPPGPLPHLSSYPDNGSQTRPQTSTPPRSTFEQQPPTPIYAPTQGSHLPILSDQTSPLPRRYANGHLTHHHGSSPTLTSGAYGTNSDLPMATPAPRPYNLTVLQPNTAKLPTSHMTPTTPAPFWRPSGAGGTLGSTPARWPDSSPFKNGGAGGGAAMSSSPPPAAGSGPESPTRKGTGSSQQVPSLGLNFGGGGGGQAVNGRGAFGGGDGGGGSSSSQHVDNGGGGGGGLGEDAEEGIDILK</sequence>
<dbReference type="PRINTS" id="PR00053">
    <property type="entry name" value="FORKHEAD"/>
</dbReference>
<dbReference type="GO" id="GO:0000981">
    <property type="term" value="F:DNA-binding transcription factor activity, RNA polymerase II-specific"/>
    <property type="evidence" value="ECO:0007669"/>
    <property type="project" value="TreeGrafter"/>
</dbReference>
<dbReference type="PROSITE" id="PS50039">
    <property type="entry name" value="FORK_HEAD_3"/>
    <property type="match status" value="1"/>
</dbReference>
<feature type="compositionally biased region" description="Polar residues" evidence="7">
    <location>
        <begin position="16"/>
        <end position="30"/>
    </location>
</feature>
<keyword evidence="4" id="KW-0804">Transcription</keyword>
<comment type="subcellular location">
    <subcellularLocation>
        <location evidence="1 6">Nucleus</location>
    </subcellularLocation>
</comment>
<feature type="compositionally biased region" description="Gly residues" evidence="7">
    <location>
        <begin position="636"/>
        <end position="661"/>
    </location>
</feature>
<evidence type="ECO:0000256" key="3">
    <source>
        <dbReference type="ARBA" id="ARBA00023125"/>
    </source>
</evidence>
<dbReference type="Pfam" id="PF00498">
    <property type="entry name" value="FHA"/>
    <property type="match status" value="1"/>
</dbReference>
<feature type="domain" description="FHA" evidence="8">
    <location>
        <begin position="141"/>
        <end position="203"/>
    </location>
</feature>
<evidence type="ECO:0000256" key="2">
    <source>
        <dbReference type="ARBA" id="ARBA00023015"/>
    </source>
</evidence>
<evidence type="ECO:0000313" key="10">
    <source>
        <dbReference type="EMBL" id="MDI1486900.1"/>
    </source>
</evidence>
<dbReference type="Gene3D" id="2.60.200.20">
    <property type="match status" value="1"/>
</dbReference>
<dbReference type="GO" id="GO:0000978">
    <property type="term" value="F:RNA polymerase II cis-regulatory region sequence-specific DNA binding"/>
    <property type="evidence" value="ECO:0007669"/>
    <property type="project" value="TreeGrafter"/>
</dbReference>
<feature type="compositionally biased region" description="Gly residues" evidence="7">
    <location>
        <begin position="669"/>
        <end position="678"/>
    </location>
</feature>
<feature type="compositionally biased region" description="Polar residues" evidence="7">
    <location>
        <begin position="520"/>
        <end position="534"/>
    </location>
</feature>
<feature type="region of interest" description="Disordered" evidence="7">
    <location>
        <begin position="269"/>
        <end position="309"/>
    </location>
</feature>
<protein>
    <submittedName>
        <fullName evidence="10">Transcription factor</fullName>
    </submittedName>
</protein>
<accession>A0AA43TU85</accession>
<dbReference type="PROSITE" id="PS50006">
    <property type="entry name" value="FHA_DOMAIN"/>
    <property type="match status" value="1"/>
</dbReference>
<feature type="compositionally biased region" description="Polar residues" evidence="7">
    <location>
        <begin position="621"/>
        <end position="631"/>
    </location>
</feature>
<dbReference type="AlphaFoldDB" id="A0AA43TU85"/>
<dbReference type="SMART" id="SM00339">
    <property type="entry name" value="FH"/>
    <property type="match status" value="1"/>
</dbReference>